<dbReference type="RefSeq" id="WP_139517238.1">
    <property type="nucleotide sequence ID" value="NZ_CP040896.1"/>
</dbReference>
<keyword evidence="3" id="KW-1185">Reference proteome</keyword>
<evidence type="ECO:0000313" key="3">
    <source>
        <dbReference type="Proteomes" id="UP000305398"/>
    </source>
</evidence>
<evidence type="ECO:0000256" key="1">
    <source>
        <dbReference type="SAM" id="Coils"/>
    </source>
</evidence>
<organism evidence="2 3">
    <name type="scientific">Hymenobacter jejuensis</name>
    <dbReference type="NCBI Taxonomy" id="2502781"/>
    <lineage>
        <taxon>Bacteria</taxon>
        <taxon>Pseudomonadati</taxon>
        <taxon>Bacteroidota</taxon>
        <taxon>Cytophagia</taxon>
        <taxon>Cytophagales</taxon>
        <taxon>Hymenobacteraceae</taxon>
        <taxon>Hymenobacter</taxon>
    </lineage>
</organism>
<protein>
    <submittedName>
        <fullName evidence="2">Tetratricopeptide repeat protein</fullName>
    </submittedName>
</protein>
<proteinExistence type="predicted"/>
<dbReference type="Gene3D" id="1.25.40.10">
    <property type="entry name" value="Tetratricopeptide repeat domain"/>
    <property type="match status" value="2"/>
</dbReference>
<sequence>MENARLISRFALISLALLSWTCKEKKATPSQEAISSLHLKAGPQITCGPADQQFGTLNFATSCPSETQADFNLALKLLHSFEYEEAEKVFAQIIHARPDCAMAYWGVAMSNFHPLWSPPSEAELQKGAKAIALAQSLPRKSPKEAAYLEAIGAFYQGWNTESHAARCLAFEKAMEQLSARFPDDQEAAILHALALTAAADPSDTTFTKQKKAGAILTALYPKAPNHPGIIHYLIHAYDSPALAKLALPAARKYAAVAPSSAHALHMPSHIFTRLGLWDECLKSNLESVASAQCYAEATGIKGHWDEELHGMDYLMYAYLQKGDNALAKRQWDYLNTIREVHPANFKVAYAFAAIPSRYVLENKQWREAAALPSPQANFNWEEFPWQNAIVHFTRLLGDVHTDQLQAANTELQELKRLQARLTQQKDTYKAQQVQIQITTGEAWIRLKEGRQNDAVRLMTLAANLEDHTEKHPVTPGEVLPARELLGDMLMQVQQPTQALVAYEASLKRHPNRLNSLYGAGSAAEKAGEQGKASSYFRQLLAVAPLGSSPRPELTAARLYVRAQQ</sequence>
<gene>
    <name evidence="2" type="ORF">FHG12_18705</name>
</gene>
<dbReference type="PANTHER" id="PTHR45588">
    <property type="entry name" value="TPR DOMAIN-CONTAINING PROTEIN"/>
    <property type="match status" value="1"/>
</dbReference>
<dbReference type="EMBL" id="CP040896">
    <property type="protein sequence ID" value="QDA62006.1"/>
    <property type="molecule type" value="Genomic_DNA"/>
</dbReference>
<dbReference type="InterPro" id="IPR011990">
    <property type="entry name" value="TPR-like_helical_dom_sf"/>
</dbReference>
<dbReference type="Proteomes" id="UP000305398">
    <property type="component" value="Chromosome"/>
</dbReference>
<accession>A0A5B8A5S6</accession>
<feature type="coiled-coil region" evidence="1">
    <location>
        <begin position="404"/>
        <end position="434"/>
    </location>
</feature>
<evidence type="ECO:0000313" key="2">
    <source>
        <dbReference type="EMBL" id="QDA62006.1"/>
    </source>
</evidence>
<dbReference type="OrthoDB" id="9778494at2"/>
<dbReference type="KEGG" id="hyj:FHG12_18705"/>
<dbReference type="PANTHER" id="PTHR45588:SF1">
    <property type="entry name" value="WW DOMAIN-CONTAINING PROTEIN"/>
    <property type="match status" value="1"/>
</dbReference>
<name>A0A5B8A5S6_9BACT</name>
<keyword evidence="1" id="KW-0175">Coiled coil</keyword>
<dbReference type="AlphaFoldDB" id="A0A5B8A5S6"/>
<reference evidence="2 3" key="1">
    <citation type="submission" date="2019-06" db="EMBL/GenBank/DDBJ databases">
        <authorList>
            <person name="Srinivasan S."/>
        </authorList>
    </citation>
    <scope>NUCLEOTIDE SEQUENCE [LARGE SCALE GENOMIC DNA]</scope>
    <source>
        <strain evidence="2 3">17J68-5</strain>
    </source>
</reference>
<dbReference type="SUPFAM" id="SSF48452">
    <property type="entry name" value="TPR-like"/>
    <property type="match status" value="1"/>
</dbReference>